<keyword evidence="4 6" id="KW-1133">Transmembrane helix</keyword>
<organism evidence="7 8">
    <name type="scientific">Paracidovorax wautersii</name>
    <dbReference type="NCBI Taxonomy" id="1177982"/>
    <lineage>
        <taxon>Bacteria</taxon>
        <taxon>Pseudomonadati</taxon>
        <taxon>Pseudomonadota</taxon>
        <taxon>Betaproteobacteria</taxon>
        <taxon>Burkholderiales</taxon>
        <taxon>Comamonadaceae</taxon>
        <taxon>Paracidovorax</taxon>
    </lineage>
</organism>
<dbReference type="Pfam" id="PF06835">
    <property type="entry name" value="LptC"/>
    <property type="match status" value="1"/>
</dbReference>
<dbReference type="InterPro" id="IPR010664">
    <property type="entry name" value="LipoPS_assembly_LptC-rel"/>
</dbReference>
<gene>
    <name evidence="7" type="ORF">SAMN04489711_102121</name>
</gene>
<dbReference type="NCBIfam" id="TIGR04409">
    <property type="entry name" value="LptC_YrbK"/>
    <property type="match status" value="1"/>
</dbReference>
<dbReference type="GO" id="GO:0015221">
    <property type="term" value="F:lipopolysaccharide transmembrane transporter activity"/>
    <property type="evidence" value="ECO:0007669"/>
    <property type="project" value="InterPro"/>
</dbReference>
<evidence type="ECO:0000256" key="2">
    <source>
        <dbReference type="ARBA" id="ARBA00022519"/>
    </source>
</evidence>
<evidence type="ECO:0000313" key="8">
    <source>
        <dbReference type="Proteomes" id="UP000199119"/>
    </source>
</evidence>
<dbReference type="AlphaFoldDB" id="A0A1I2AQX5"/>
<reference evidence="8" key="1">
    <citation type="submission" date="2016-10" db="EMBL/GenBank/DDBJ databases">
        <authorList>
            <person name="Varghese N."/>
            <person name="Submissions S."/>
        </authorList>
    </citation>
    <scope>NUCLEOTIDE SEQUENCE [LARGE SCALE GENOMIC DNA]</scope>
    <source>
        <strain evidence="8">DSM 27981</strain>
    </source>
</reference>
<dbReference type="GO" id="GO:0017089">
    <property type="term" value="F:glycolipid transfer activity"/>
    <property type="evidence" value="ECO:0007669"/>
    <property type="project" value="TreeGrafter"/>
</dbReference>
<accession>A0A1I2AQX5</accession>
<keyword evidence="2" id="KW-0997">Cell inner membrane</keyword>
<dbReference type="GO" id="GO:0030288">
    <property type="term" value="C:outer membrane-bounded periplasmic space"/>
    <property type="evidence" value="ECO:0007669"/>
    <property type="project" value="TreeGrafter"/>
</dbReference>
<dbReference type="PANTHER" id="PTHR37481:SF1">
    <property type="entry name" value="LIPOPOLYSACCHARIDE EXPORT SYSTEM PROTEIN LPTC"/>
    <property type="match status" value="1"/>
</dbReference>
<evidence type="ECO:0000313" key="7">
    <source>
        <dbReference type="EMBL" id="SFE45300.1"/>
    </source>
</evidence>
<dbReference type="Gene3D" id="2.60.450.10">
    <property type="entry name" value="Lipopolysaccharide (LPS) transport protein A like domain"/>
    <property type="match status" value="1"/>
</dbReference>
<keyword evidence="1" id="KW-1003">Cell membrane</keyword>
<dbReference type="RefSeq" id="WP_434803159.1">
    <property type="nucleotide sequence ID" value="NZ_FONX01000002.1"/>
</dbReference>
<sequence>MSGVLLLQRARLGWDRLSIYLPVALMFVLALGTWWLVRNAPKPPQAEPPRAPAHEVDYFMRDFSVKNFDATGRLASEMQGDMARHYVDTDTLEVDRMRMRASTPEGRVTIASANRAVSNADGSEVQLFGNAIVIRESLPRSGRDALPRLEFRGEFLQVWVNSERVKSDLPVTLKRGDDVFTADNLDYDNLDQIVQLRGRVRGTFQPAPAGR</sequence>
<evidence type="ECO:0000256" key="6">
    <source>
        <dbReference type="SAM" id="Phobius"/>
    </source>
</evidence>
<keyword evidence="5 6" id="KW-0472">Membrane</keyword>
<dbReference type="PANTHER" id="PTHR37481">
    <property type="entry name" value="LIPOPOLYSACCHARIDE EXPORT SYSTEM PROTEIN LPTC"/>
    <property type="match status" value="1"/>
</dbReference>
<dbReference type="InterPro" id="IPR026265">
    <property type="entry name" value="LptC"/>
</dbReference>
<evidence type="ECO:0000256" key="4">
    <source>
        <dbReference type="ARBA" id="ARBA00022989"/>
    </source>
</evidence>
<dbReference type="InterPro" id="IPR052363">
    <property type="entry name" value="LPS_export_LptC"/>
</dbReference>
<protein>
    <submittedName>
        <fullName evidence="7">Lipopolysaccharide export system protein LptC</fullName>
    </submittedName>
</protein>
<dbReference type="STRING" id="1177982.SAMN04489711_102121"/>
<feature type="transmembrane region" description="Helical" evidence="6">
    <location>
        <begin position="17"/>
        <end position="37"/>
    </location>
</feature>
<keyword evidence="3 6" id="KW-0812">Transmembrane</keyword>
<dbReference type="GO" id="GO:0005886">
    <property type="term" value="C:plasma membrane"/>
    <property type="evidence" value="ECO:0007669"/>
    <property type="project" value="InterPro"/>
</dbReference>
<proteinExistence type="predicted"/>
<evidence type="ECO:0000256" key="1">
    <source>
        <dbReference type="ARBA" id="ARBA00022475"/>
    </source>
</evidence>
<dbReference type="EMBL" id="FONX01000002">
    <property type="protein sequence ID" value="SFE45300.1"/>
    <property type="molecule type" value="Genomic_DNA"/>
</dbReference>
<evidence type="ECO:0000256" key="3">
    <source>
        <dbReference type="ARBA" id="ARBA00022692"/>
    </source>
</evidence>
<dbReference type="Proteomes" id="UP000199119">
    <property type="component" value="Unassembled WGS sequence"/>
</dbReference>
<evidence type="ECO:0000256" key="5">
    <source>
        <dbReference type="ARBA" id="ARBA00023136"/>
    </source>
</evidence>
<name>A0A1I2AQX5_9BURK</name>
<keyword evidence="8" id="KW-1185">Reference proteome</keyword>